<evidence type="ECO:0000256" key="1">
    <source>
        <dbReference type="ARBA" id="ARBA00005187"/>
    </source>
</evidence>
<comment type="caution">
    <text evidence="5">The sequence shown here is derived from an EMBL/GenBank/DDBJ whole genome shotgun (WGS) entry which is preliminary data.</text>
</comment>
<organism evidence="5 6">
    <name type="scientific">Candidatus Kuenenbacteria bacterium GW2011_GWA2_42_15</name>
    <dbReference type="NCBI Taxonomy" id="1618677"/>
    <lineage>
        <taxon>Bacteria</taxon>
        <taxon>Candidatus Kueneniibacteriota</taxon>
    </lineage>
</organism>
<name>A0A0G0YXH5_9BACT</name>
<reference evidence="5 6" key="1">
    <citation type="journal article" date="2015" name="Nature">
        <title>rRNA introns, odd ribosomes, and small enigmatic genomes across a large radiation of phyla.</title>
        <authorList>
            <person name="Brown C.T."/>
            <person name="Hug L.A."/>
            <person name="Thomas B.C."/>
            <person name="Sharon I."/>
            <person name="Castelle C.J."/>
            <person name="Singh A."/>
            <person name="Wilkins M.J."/>
            <person name="Williams K.H."/>
            <person name="Banfield J.F."/>
        </authorList>
    </citation>
    <scope>NUCLEOTIDE SEQUENCE [LARGE SCALE GENOMIC DNA]</scope>
</reference>
<feature type="domain" description="Asparagine synthetase" evidence="4">
    <location>
        <begin position="106"/>
        <end position="433"/>
    </location>
</feature>
<dbReference type="EMBL" id="LCCW01000029">
    <property type="protein sequence ID" value="KKS41289.1"/>
    <property type="molecule type" value="Genomic_DNA"/>
</dbReference>
<comment type="catalytic activity">
    <reaction evidence="3">
        <text>L-aspartate + L-glutamine + ATP + H2O = L-asparagine + L-glutamate + AMP + diphosphate + H(+)</text>
        <dbReference type="Rhea" id="RHEA:12228"/>
        <dbReference type="ChEBI" id="CHEBI:15377"/>
        <dbReference type="ChEBI" id="CHEBI:15378"/>
        <dbReference type="ChEBI" id="CHEBI:29985"/>
        <dbReference type="ChEBI" id="CHEBI:29991"/>
        <dbReference type="ChEBI" id="CHEBI:30616"/>
        <dbReference type="ChEBI" id="CHEBI:33019"/>
        <dbReference type="ChEBI" id="CHEBI:58048"/>
        <dbReference type="ChEBI" id="CHEBI:58359"/>
        <dbReference type="ChEBI" id="CHEBI:456215"/>
        <dbReference type="EC" id="6.3.5.4"/>
    </reaction>
</comment>
<evidence type="ECO:0000259" key="4">
    <source>
        <dbReference type="Pfam" id="PF00733"/>
    </source>
</evidence>
<dbReference type="Pfam" id="PF00733">
    <property type="entry name" value="Asn_synthase"/>
    <property type="match status" value="1"/>
</dbReference>
<gene>
    <name evidence="5" type="ORF">UV02_C0029G0012</name>
</gene>
<dbReference type="AlphaFoldDB" id="A0A0G0YXH5"/>
<evidence type="ECO:0000313" key="6">
    <source>
        <dbReference type="Proteomes" id="UP000034516"/>
    </source>
</evidence>
<dbReference type="EC" id="6.3.5.4" evidence="2"/>
<dbReference type="PANTHER" id="PTHR43284:SF1">
    <property type="entry name" value="ASPARAGINE SYNTHETASE"/>
    <property type="match status" value="1"/>
</dbReference>
<evidence type="ECO:0000256" key="2">
    <source>
        <dbReference type="ARBA" id="ARBA00012737"/>
    </source>
</evidence>
<dbReference type="GO" id="GO:0006529">
    <property type="term" value="P:asparagine biosynthetic process"/>
    <property type="evidence" value="ECO:0007669"/>
    <property type="project" value="InterPro"/>
</dbReference>
<evidence type="ECO:0000313" key="5">
    <source>
        <dbReference type="EMBL" id="KKS41289.1"/>
    </source>
</evidence>
<dbReference type="SUPFAM" id="SSF52402">
    <property type="entry name" value="Adenine nucleotide alpha hydrolases-like"/>
    <property type="match status" value="1"/>
</dbReference>
<dbReference type="Proteomes" id="UP000034516">
    <property type="component" value="Unassembled WGS sequence"/>
</dbReference>
<proteinExistence type="predicted"/>
<sequence>METEILTQSPAGEKNIYYDQSGNRSFNLVDFGFNDKKINEEAIYDFLLYGAVLPPNTVRQDIYAMFPGEQITVDEGQITRDNQLYKQFSQRQPLDKDLNYFVNQLDELLTGYFSAQRKIHKKIGLFLSGGVDSGILASYLQPADVSVSWAGWGPTTTDYLAAKTIAEKFNLKNHLVVFPDYEKDERLFVNLVGSRQEPFKLTALPYFRMAQQLQEFAGEKVFCLTGDNADTAAGSFGEVVRAYKLSRVNKTLKYFPWRWFYDWQRKLFLLATDNPLALSAWFHSNGIFPGPWLTLPPKYFLAKRALVESQLDKKIHNFNDYVLMGMLSTGVVRQMSGIRSVIYRKLGAEFGLPYCDQRIVEMFLQVSPSIRKLDNFGKIILKKLAVKRAVPQAIIVKGKKGISYGYKDYLKQKRHLPLWDEMERHQRLNEFINIKMIRQKHQDNFFAFDVLRSLHYYLLTLN</sequence>
<dbReference type="InterPro" id="IPR014729">
    <property type="entry name" value="Rossmann-like_a/b/a_fold"/>
</dbReference>
<accession>A0A0G0YXH5</accession>
<comment type="pathway">
    <text evidence="1">Amino-acid biosynthesis; L-asparagine biosynthesis; L-asparagine from L-aspartate (L-Gln route): step 1/1.</text>
</comment>
<evidence type="ECO:0000256" key="3">
    <source>
        <dbReference type="ARBA" id="ARBA00048741"/>
    </source>
</evidence>
<dbReference type="GO" id="GO:0004066">
    <property type="term" value="F:asparagine synthase (glutamine-hydrolyzing) activity"/>
    <property type="evidence" value="ECO:0007669"/>
    <property type="project" value="UniProtKB-EC"/>
</dbReference>
<dbReference type="InterPro" id="IPR051786">
    <property type="entry name" value="ASN_synthetase/amidase"/>
</dbReference>
<dbReference type="Gene3D" id="3.40.50.620">
    <property type="entry name" value="HUPs"/>
    <property type="match status" value="1"/>
</dbReference>
<dbReference type="PANTHER" id="PTHR43284">
    <property type="entry name" value="ASPARAGINE SYNTHETASE (GLUTAMINE-HYDROLYZING)"/>
    <property type="match status" value="1"/>
</dbReference>
<protein>
    <recommendedName>
        <fullName evidence="2">asparagine synthase (glutamine-hydrolyzing)</fullName>
        <ecNumber evidence="2">6.3.5.4</ecNumber>
    </recommendedName>
</protein>
<dbReference type="InterPro" id="IPR001962">
    <property type="entry name" value="Asn_synthase"/>
</dbReference>